<proteinExistence type="predicted"/>
<evidence type="ECO:0000313" key="1">
    <source>
        <dbReference type="EMBL" id="MDI3234204.1"/>
    </source>
</evidence>
<keyword evidence="2" id="KW-1185">Reference proteome</keyword>
<name>A0ABT6QZU0_9BACL</name>
<accession>A0ABT6QZU0</accession>
<organism evidence="1 2">
    <name type="scientific">Exiguobacterium antarcticum</name>
    <dbReference type="NCBI Taxonomy" id="132920"/>
    <lineage>
        <taxon>Bacteria</taxon>
        <taxon>Bacillati</taxon>
        <taxon>Bacillota</taxon>
        <taxon>Bacilli</taxon>
        <taxon>Bacillales</taxon>
        <taxon>Bacillales Family XII. Incertae Sedis</taxon>
        <taxon>Exiguobacterium</taxon>
    </lineage>
</organism>
<protein>
    <submittedName>
        <fullName evidence="1">Uncharacterized protein</fullName>
    </submittedName>
</protein>
<reference evidence="1 2" key="1">
    <citation type="submission" date="2023-04" db="EMBL/GenBank/DDBJ databases">
        <title>Antarctic isolates genomes.</title>
        <authorList>
            <person name="Dimov S.G."/>
        </authorList>
    </citation>
    <scope>NUCLEOTIDE SEQUENCE [LARGE SCALE GENOMIC DNA]</scope>
    <source>
        <strain evidence="1 2">AL19</strain>
    </source>
</reference>
<dbReference type="RefSeq" id="WP_282354781.1">
    <property type="nucleotide sequence ID" value="NZ_JASBQV010000004.1"/>
</dbReference>
<evidence type="ECO:0000313" key="2">
    <source>
        <dbReference type="Proteomes" id="UP001243286"/>
    </source>
</evidence>
<dbReference type="EMBL" id="JASBQV010000004">
    <property type="protein sequence ID" value="MDI3234204.1"/>
    <property type="molecule type" value="Genomic_DNA"/>
</dbReference>
<comment type="caution">
    <text evidence="1">The sequence shown here is derived from an EMBL/GenBank/DDBJ whole genome shotgun (WGS) entry which is preliminary data.</text>
</comment>
<sequence length="76" mass="8705">MNIFDAMKGIATGELQWAQLELPDGFIRMELDAAGDLTKRVRHHGDDRFHRAAFQRLSRSEYQADWSVLSRTGDTP</sequence>
<gene>
    <name evidence="1" type="ORF">QK289_04220</name>
</gene>
<dbReference type="Proteomes" id="UP001243286">
    <property type="component" value="Unassembled WGS sequence"/>
</dbReference>